<dbReference type="InterPro" id="IPR043472">
    <property type="entry name" value="Macro_dom-like"/>
</dbReference>
<evidence type="ECO:0000259" key="7">
    <source>
        <dbReference type="PROSITE" id="PS51154"/>
    </source>
</evidence>
<dbReference type="RefSeq" id="XP_032138904.1">
    <property type="nucleotide sequence ID" value="XM_032283013.1"/>
</dbReference>
<dbReference type="PROSITE" id="PS51154">
    <property type="entry name" value="MACRO"/>
    <property type="match status" value="1"/>
</dbReference>
<dbReference type="GO" id="GO:0006974">
    <property type="term" value="P:DNA damage response"/>
    <property type="evidence" value="ECO:0007669"/>
    <property type="project" value="TreeGrafter"/>
</dbReference>
<keyword evidence="1" id="KW-0378">Hydrolase</keyword>
<dbReference type="SMART" id="SM00506">
    <property type="entry name" value="A1pp"/>
    <property type="match status" value="1"/>
</dbReference>
<organism evidence="8 9">
    <name type="scientific">Sapajus apella</name>
    <name type="common">Brown-capped capuchin</name>
    <name type="synonym">Cebus apella</name>
    <dbReference type="NCBI Taxonomy" id="9515"/>
    <lineage>
        <taxon>Eukaryota</taxon>
        <taxon>Metazoa</taxon>
        <taxon>Chordata</taxon>
        <taxon>Craniata</taxon>
        <taxon>Vertebrata</taxon>
        <taxon>Euteleostomi</taxon>
        <taxon>Mammalia</taxon>
        <taxon>Eutheria</taxon>
        <taxon>Euarchontoglires</taxon>
        <taxon>Primates</taxon>
        <taxon>Haplorrhini</taxon>
        <taxon>Platyrrhini</taxon>
        <taxon>Cebidae</taxon>
        <taxon>Cebinae</taxon>
        <taxon>Sapajus</taxon>
    </lineage>
</organism>
<reference evidence="9" key="1">
    <citation type="submission" date="2025-08" db="UniProtKB">
        <authorList>
            <consortium name="RefSeq"/>
        </authorList>
    </citation>
    <scope>IDENTIFICATION</scope>
    <source>
        <tissue evidence="9">Blood</tissue>
    </source>
</reference>
<evidence type="ECO:0000256" key="6">
    <source>
        <dbReference type="SAM" id="MobiDB-lite"/>
    </source>
</evidence>
<dbReference type="FunFam" id="3.40.220.10:FF:000003">
    <property type="entry name" value="O-acetyl-ADP-ribose deacetylase MACROD2"/>
    <property type="match status" value="1"/>
</dbReference>
<protein>
    <submittedName>
        <fullName evidence="9">ADP-ribose glycohydrolase MACROD1 isoform X1</fullName>
    </submittedName>
</protein>
<dbReference type="SUPFAM" id="SSF52949">
    <property type="entry name" value="Macro domain-like"/>
    <property type="match status" value="1"/>
</dbReference>
<evidence type="ECO:0000256" key="4">
    <source>
        <dbReference type="ARBA" id="ARBA00049015"/>
    </source>
</evidence>
<dbReference type="PANTHER" id="PTHR11106">
    <property type="entry name" value="GANGLIOSIDE INDUCED DIFFERENTIATION ASSOCIATED PROTEIN 2-RELATED"/>
    <property type="match status" value="1"/>
</dbReference>
<dbReference type="GO" id="GO:0042278">
    <property type="term" value="P:purine nucleoside metabolic process"/>
    <property type="evidence" value="ECO:0007669"/>
    <property type="project" value="UniProtKB-ARBA"/>
</dbReference>
<gene>
    <name evidence="9" type="primary">MACROD1</name>
</gene>
<feature type="domain" description="Macro" evidence="7">
    <location>
        <begin position="141"/>
        <end position="322"/>
    </location>
</feature>
<sequence length="358" mass="38744">MSLQSRVSGRLAQLRAAWQLLAAPRPWPGRLGGAPRTRSSACGPPASLVAFGRQARTSAGVGAWGSAAVGRTAGVRTWAPLAMAAKVDLNTSTDWKEAKSFLKGLSDKQREEHYFCKDFVRLKKIPTWKEMAKGVAVKVEEPKYKKDKQLNEKISLLRGDITKLEVDAIVNAANSSLLGGGGVDGCIHRAAGALLTDECRTLQSCETGKAKITGGYRLPAKYVIHTVGPMAYGEPSASQAAELRSCYLSSLDLLLEHQLRSVAFPCISTGVFGYPSEAAAEVVLATLREWLEQHKDKVERLIICVFHEKDEGIYRSRLPHYFPVGRETMGQPGRAGTPTDTSDSALPSDPPCGPRSQL</sequence>
<dbReference type="Pfam" id="PF01661">
    <property type="entry name" value="Macro"/>
    <property type="match status" value="1"/>
</dbReference>
<evidence type="ECO:0000256" key="1">
    <source>
        <dbReference type="ARBA" id="ARBA00022801"/>
    </source>
</evidence>
<evidence type="ECO:0000256" key="2">
    <source>
        <dbReference type="ARBA" id="ARBA00048163"/>
    </source>
</evidence>
<name>A0A6J3IA84_SAPAP</name>
<comment type="similarity">
    <text evidence="5">Belongs to the MacroD-type family. MacroD1/2-like subfamily.</text>
</comment>
<keyword evidence="8" id="KW-1185">Reference proteome</keyword>
<comment type="catalytic activity">
    <reaction evidence="3">
        <text>4-O-(ADP-D-ribosyl)-L-aspartyl-[protein] + H2O = L-aspartyl-[protein] + ADP-D-ribose + H(+)</text>
        <dbReference type="Rhea" id="RHEA:54428"/>
        <dbReference type="Rhea" id="RHEA-COMP:9867"/>
        <dbReference type="Rhea" id="RHEA-COMP:13832"/>
        <dbReference type="ChEBI" id="CHEBI:15377"/>
        <dbReference type="ChEBI" id="CHEBI:15378"/>
        <dbReference type="ChEBI" id="CHEBI:29961"/>
        <dbReference type="ChEBI" id="CHEBI:57967"/>
        <dbReference type="ChEBI" id="CHEBI:138102"/>
    </reaction>
    <physiologicalReaction direction="left-to-right" evidence="3">
        <dbReference type="Rhea" id="RHEA:54429"/>
    </physiologicalReaction>
</comment>
<dbReference type="CTD" id="28992"/>
<dbReference type="GO" id="GO:0019213">
    <property type="term" value="F:deacetylase activity"/>
    <property type="evidence" value="ECO:0007669"/>
    <property type="project" value="UniProtKB-ARBA"/>
</dbReference>
<dbReference type="AlphaFoldDB" id="A0A6J3IA84"/>
<evidence type="ECO:0000256" key="3">
    <source>
        <dbReference type="ARBA" id="ARBA00048482"/>
    </source>
</evidence>
<evidence type="ECO:0000313" key="9">
    <source>
        <dbReference type="RefSeq" id="XP_032138904.1"/>
    </source>
</evidence>
<accession>A0A6J3IA84</accession>
<evidence type="ECO:0000256" key="5">
    <source>
        <dbReference type="ARBA" id="ARBA00093460"/>
    </source>
</evidence>
<dbReference type="GO" id="GO:0005654">
    <property type="term" value="C:nucleoplasm"/>
    <property type="evidence" value="ECO:0007669"/>
    <property type="project" value="TreeGrafter"/>
</dbReference>
<dbReference type="GO" id="GO:0140293">
    <property type="term" value="F:ADP-ribosylglutamate hydrolase activity"/>
    <property type="evidence" value="ECO:0007669"/>
    <property type="project" value="UniProtKB-ARBA"/>
</dbReference>
<proteinExistence type="inferred from homology"/>
<dbReference type="CDD" id="cd02908">
    <property type="entry name" value="Macro_OAADPr_deacetylase"/>
    <property type="match status" value="1"/>
</dbReference>
<feature type="compositionally biased region" description="Pro residues" evidence="6">
    <location>
        <begin position="348"/>
        <end position="358"/>
    </location>
</feature>
<evidence type="ECO:0000313" key="8">
    <source>
        <dbReference type="Proteomes" id="UP000504640"/>
    </source>
</evidence>
<dbReference type="Gene3D" id="3.40.220.10">
    <property type="entry name" value="Leucine Aminopeptidase, subunit E, domain 1"/>
    <property type="match status" value="1"/>
</dbReference>
<comment type="catalytic activity">
    <reaction evidence="4">
        <text>alpha-NAD(+) + H2O = ADP-D-ribose + nicotinamide + H(+)</text>
        <dbReference type="Rhea" id="RHEA:68792"/>
        <dbReference type="ChEBI" id="CHEBI:15377"/>
        <dbReference type="ChEBI" id="CHEBI:15378"/>
        <dbReference type="ChEBI" id="CHEBI:17154"/>
        <dbReference type="ChEBI" id="CHEBI:57967"/>
        <dbReference type="ChEBI" id="CHEBI:77017"/>
    </reaction>
</comment>
<feature type="region of interest" description="Disordered" evidence="6">
    <location>
        <begin position="325"/>
        <end position="358"/>
    </location>
</feature>
<dbReference type="PANTHER" id="PTHR11106:SF93">
    <property type="entry name" value="ADP-RIBOSE GLYCOHYDROLASE MACROD1"/>
    <property type="match status" value="1"/>
</dbReference>
<dbReference type="GO" id="GO:0140291">
    <property type="term" value="P:peptidyl-glutamate ADP-deribosylation"/>
    <property type="evidence" value="ECO:0007669"/>
    <property type="project" value="TreeGrafter"/>
</dbReference>
<dbReference type="InterPro" id="IPR002589">
    <property type="entry name" value="Macro_dom"/>
</dbReference>
<dbReference type="GeneID" id="116554837"/>
<dbReference type="NCBIfam" id="NF001664">
    <property type="entry name" value="PRK00431.1-6"/>
    <property type="match status" value="1"/>
</dbReference>
<comment type="catalytic activity">
    <reaction evidence="2">
        <text>5-O-(ADP-D-ribosyl)-L-glutamyl-[protein] + H2O = L-glutamyl-[protein] + ADP-D-ribose + H(+)</text>
        <dbReference type="Rhea" id="RHEA:58248"/>
        <dbReference type="Rhea" id="RHEA-COMP:10208"/>
        <dbReference type="Rhea" id="RHEA-COMP:15089"/>
        <dbReference type="ChEBI" id="CHEBI:15377"/>
        <dbReference type="ChEBI" id="CHEBI:15378"/>
        <dbReference type="ChEBI" id="CHEBI:29973"/>
        <dbReference type="ChEBI" id="CHEBI:57967"/>
        <dbReference type="ChEBI" id="CHEBI:142540"/>
    </reaction>
    <physiologicalReaction direction="left-to-right" evidence="2">
        <dbReference type="Rhea" id="RHEA:58249"/>
    </physiologicalReaction>
</comment>
<dbReference type="Proteomes" id="UP000504640">
    <property type="component" value="Unplaced"/>
</dbReference>